<evidence type="ECO:0000256" key="12">
    <source>
        <dbReference type="RuleBase" id="RU362085"/>
    </source>
</evidence>
<keyword evidence="9" id="KW-0413">Isomerase</keyword>
<gene>
    <name evidence="14" type="ordered locus">Clocl_0124</name>
</gene>
<dbReference type="GO" id="GO:0006269">
    <property type="term" value="P:DNA replication, synthesis of primer"/>
    <property type="evidence" value="ECO:0007669"/>
    <property type="project" value="UniProtKB-UniRule"/>
</dbReference>
<dbReference type="EC" id="5.6.2.3" evidence="11 12"/>
<evidence type="ECO:0000256" key="4">
    <source>
        <dbReference type="ARBA" id="ARBA00022741"/>
    </source>
</evidence>
<dbReference type="STRING" id="720554.Clocl_0124"/>
<dbReference type="SUPFAM" id="SSF48024">
    <property type="entry name" value="N-terminal domain of DnaB helicase"/>
    <property type="match status" value="1"/>
</dbReference>
<comment type="function">
    <text evidence="12">The main replicative DNA helicase, it participates in initiation and elongation during chromosome replication. Travels ahead of the DNA replisome, separating dsDNA into templates for DNA synthesis. A processive ATP-dependent 5'-3' DNA helicase it has DNA-dependent ATPase activity.</text>
</comment>
<dbReference type="GO" id="GO:1990077">
    <property type="term" value="C:primosome complex"/>
    <property type="evidence" value="ECO:0007669"/>
    <property type="project" value="UniProtKB-UniRule"/>
</dbReference>
<dbReference type="NCBIfam" id="NF004384">
    <property type="entry name" value="PRK05748.1"/>
    <property type="match status" value="1"/>
</dbReference>
<dbReference type="GO" id="GO:0016887">
    <property type="term" value="F:ATP hydrolysis activity"/>
    <property type="evidence" value="ECO:0007669"/>
    <property type="project" value="RHEA"/>
</dbReference>
<organism evidence="14 15">
    <name type="scientific">Acetivibrio clariflavus (strain DSM 19732 / NBRC 101661 / EBR45)</name>
    <name type="common">Clostridium clariflavum</name>
    <dbReference type="NCBI Taxonomy" id="720554"/>
    <lineage>
        <taxon>Bacteria</taxon>
        <taxon>Bacillati</taxon>
        <taxon>Bacillota</taxon>
        <taxon>Clostridia</taxon>
        <taxon>Eubacteriales</taxon>
        <taxon>Oscillospiraceae</taxon>
        <taxon>Acetivibrio</taxon>
    </lineage>
</organism>
<reference evidence="14 15" key="2">
    <citation type="journal article" date="2012" name="Stand. Genomic Sci.">
        <title>Complete Genome Sequence of Clostridium clariflavum DSM 19732.</title>
        <authorList>
            <person name="Izquierdo J.A."/>
            <person name="Goodwin L."/>
            <person name="Davenport K.W."/>
            <person name="Teshima H."/>
            <person name="Bruce D."/>
            <person name="Detter C."/>
            <person name="Tapia R."/>
            <person name="Han S."/>
            <person name="Land M."/>
            <person name="Hauser L."/>
            <person name="Jeffries C.D."/>
            <person name="Han J."/>
            <person name="Pitluck S."/>
            <person name="Nolan M."/>
            <person name="Chen A."/>
            <person name="Huntemann M."/>
            <person name="Mavromatis K."/>
            <person name="Mikhailova N."/>
            <person name="Liolios K."/>
            <person name="Woyke T."/>
            <person name="Lynd L.R."/>
        </authorList>
    </citation>
    <scope>NUCLEOTIDE SEQUENCE [LARGE SCALE GENOMIC DNA]</scope>
    <source>
        <strain evidence="15">DSM 19732 / NBRC 101661 / EBR45</strain>
    </source>
</reference>
<accession>G8M069</accession>
<dbReference type="InterPro" id="IPR007692">
    <property type="entry name" value="DNA_helicase_DnaB"/>
</dbReference>
<keyword evidence="15" id="KW-1185">Reference proteome</keyword>
<dbReference type="Gene3D" id="3.40.50.300">
    <property type="entry name" value="P-loop containing nucleotide triphosphate hydrolases"/>
    <property type="match status" value="1"/>
</dbReference>
<dbReference type="eggNOG" id="COG0305">
    <property type="taxonomic scope" value="Bacteria"/>
</dbReference>
<protein>
    <recommendedName>
        <fullName evidence="11 12">Replicative DNA helicase</fullName>
        <ecNumber evidence="11 12">5.6.2.3</ecNumber>
    </recommendedName>
</protein>
<dbReference type="SUPFAM" id="SSF52540">
    <property type="entry name" value="P-loop containing nucleoside triphosphate hydrolases"/>
    <property type="match status" value="1"/>
</dbReference>
<keyword evidence="2 12" id="KW-0639">Primosome</keyword>
<dbReference type="InterPro" id="IPR007694">
    <property type="entry name" value="DNA_helicase_DnaB-like_C"/>
</dbReference>
<dbReference type="GO" id="GO:0005829">
    <property type="term" value="C:cytosol"/>
    <property type="evidence" value="ECO:0007669"/>
    <property type="project" value="TreeGrafter"/>
</dbReference>
<keyword evidence="7 12" id="KW-0067">ATP-binding</keyword>
<dbReference type="HOGENOM" id="CLU_005373_0_0_9"/>
<dbReference type="NCBIfam" id="TIGR00665">
    <property type="entry name" value="DnaB"/>
    <property type="match status" value="1"/>
</dbReference>
<comment type="similarity">
    <text evidence="1 12">Belongs to the helicase family. DnaB subfamily.</text>
</comment>
<feature type="domain" description="SF4 helicase" evidence="13">
    <location>
        <begin position="179"/>
        <end position="445"/>
    </location>
</feature>
<dbReference type="FunFam" id="1.10.860.10:FF:000001">
    <property type="entry name" value="Replicative DNA helicase"/>
    <property type="match status" value="1"/>
</dbReference>
<sequence>MDIGSLGRIPPQNIEAEQSVLGAILLDKEVLTSVIEIISSEDFYRDDHKEIFDAIIDLYEKGEPIDLITVAERLKLRGTLDSVGGLEYLTSLANIVPTTENAKHYAKIVEEKAILRKLIKVSTNIINMGYEASEEVAYVLDKAEKGIFDLLQKRNTQGFVPIKDVLVDTFNRLEELYNSKGYITGIPTGFIDLDYKTAGLHNSDLILIAARPAMGKTAFVLNIAQHAAIHSKIPVAIFSLEMSKEQLVNRMLASEAMVDSQKMRTGKLEDSDWQKVARALGPLSEAPIYIDDTPGASIMEIRAKCRRLKIEKNLGLIVIDYLQLMQGKSGRSENRQQEISEISRSLKILAKEINVPVITLSQLSRAPEQRQDHRPILSDLRESGAIEQDADIVMFLYRDDYYNPDTDKKNVAEVIIAKHRAGSTGTVELAWLGQYTKFANLEKYRE</sequence>
<evidence type="ECO:0000256" key="2">
    <source>
        <dbReference type="ARBA" id="ARBA00022515"/>
    </source>
</evidence>
<dbReference type="FunFam" id="3.40.50.300:FF:000076">
    <property type="entry name" value="Replicative DNA helicase"/>
    <property type="match status" value="1"/>
</dbReference>
<dbReference type="GO" id="GO:0043139">
    <property type="term" value="F:5'-3' DNA helicase activity"/>
    <property type="evidence" value="ECO:0007669"/>
    <property type="project" value="UniProtKB-EC"/>
</dbReference>
<dbReference type="PANTHER" id="PTHR30153:SF2">
    <property type="entry name" value="REPLICATIVE DNA HELICASE"/>
    <property type="match status" value="1"/>
</dbReference>
<keyword evidence="5 12" id="KW-0378">Hydrolase</keyword>
<dbReference type="Pfam" id="PF03796">
    <property type="entry name" value="DnaB_C"/>
    <property type="match status" value="1"/>
</dbReference>
<dbReference type="GO" id="GO:0003677">
    <property type="term" value="F:DNA binding"/>
    <property type="evidence" value="ECO:0007669"/>
    <property type="project" value="UniProtKB-UniRule"/>
</dbReference>
<name>G8M069_ACECE</name>
<evidence type="ECO:0000313" key="14">
    <source>
        <dbReference type="EMBL" id="AEV66876.1"/>
    </source>
</evidence>
<keyword evidence="4 12" id="KW-0547">Nucleotide-binding</keyword>
<reference evidence="15" key="1">
    <citation type="submission" date="2011-12" db="EMBL/GenBank/DDBJ databases">
        <title>Complete sequence of Clostridium clariflavum DSM 19732.</title>
        <authorList>
            <consortium name="US DOE Joint Genome Institute"/>
            <person name="Lucas S."/>
            <person name="Han J."/>
            <person name="Lapidus A."/>
            <person name="Cheng J.-F."/>
            <person name="Goodwin L."/>
            <person name="Pitluck S."/>
            <person name="Peters L."/>
            <person name="Teshima H."/>
            <person name="Detter J.C."/>
            <person name="Han C."/>
            <person name="Tapia R."/>
            <person name="Land M."/>
            <person name="Hauser L."/>
            <person name="Kyrpides N."/>
            <person name="Ivanova N."/>
            <person name="Pagani I."/>
            <person name="Kitzmiller T."/>
            <person name="Lynd L."/>
            <person name="Izquierdo J."/>
            <person name="Woyke T."/>
        </authorList>
    </citation>
    <scope>NUCLEOTIDE SEQUENCE [LARGE SCALE GENOMIC DNA]</scope>
    <source>
        <strain evidence="15">DSM 19732 / NBRC 101661 / EBR45</strain>
    </source>
</reference>
<dbReference type="AlphaFoldDB" id="G8M069"/>
<dbReference type="GO" id="GO:0042802">
    <property type="term" value="F:identical protein binding"/>
    <property type="evidence" value="ECO:0007669"/>
    <property type="project" value="UniProtKB-ARBA"/>
</dbReference>
<dbReference type="RefSeq" id="WP_014253514.1">
    <property type="nucleotide sequence ID" value="NC_016627.1"/>
</dbReference>
<dbReference type="CDD" id="cd00984">
    <property type="entry name" value="DnaB_C"/>
    <property type="match status" value="1"/>
</dbReference>
<keyword evidence="8 12" id="KW-0238">DNA-binding</keyword>
<evidence type="ECO:0000256" key="1">
    <source>
        <dbReference type="ARBA" id="ARBA00008428"/>
    </source>
</evidence>
<evidence type="ECO:0000259" key="13">
    <source>
        <dbReference type="PROSITE" id="PS51199"/>
    </source>
</evidence>
<dbReference type="InterPro" id="IPR036185">
    <property type="entry name" value="DNA_heli_DnaB-like_N_sf"/>
</dbReference>
<dbReference type="Gene3D" id="1.10.860.10">
    <property type="entry name" value="DNAb Helicase, Chain A"/>
    <property type="match status" value="1"/>
</dbReference>
<evidence type="ECO:0000256" key="7">
    <source>
        <dbReference type="ARBA" id="ARBA00022840"/>
    </source>
</evidence>
<dbReference type="InterPro" id="IPR027417">
    <property type="entry name" value="P-loop_NTPase"/>
</dbReference>
<keyword evidence="3 12" id="KW-0235">DNA replication</keyword>
<dbReference type="OrthoDB" id="9773982at2"/>
<dbReference type="Proteomes" id="UP000005435">
    <property type="component" value="Chromosome"/>
</dbReference>
<evidence type="ECO:0000256" key="3">
    <source>
        <dbReference type="ARBA" id="ARBA00022705"/>
    </source>
</evidence>
<dbReference type="InterPro" id="IPR007693">
    <property type="entry name" value="DNA_helicase_DnaB-like_N"/>
</dbReference>
<keyword evidence="6 12" id="KW-0347">Helicase</keyword>
<dbReference type="InterPro" id="IPR016136">
    <property type="entry name" value="DNA_helicase_N/primase_C"/>
</dbReference>
<comment type="catalytic activity">
    <reaction evidence="10 12">
        <text>ATP + H2O = ADP + phosphate + H(+)</text>
        <dbReference type="Rhea" id="RHEA:13065"/>
        <dbReference type="ChEBI" id="CHEBI:15377"/>
        <dbReference type="ChEBI" id="CHEBI:15378"/>
        <dbReference type="ChEBI" id="CHEBI:30616"/>
        <dbReference type="ChEBI" id="CHEBI:43474"/>
        <dbReference type="ChEBI" id="CHEBI:456216"/>
        <dbReference type="EC" id="5.6.2.3"/>
    </reaction>
</comment>
<dbReference type="EMBL" id="CP003065">
    <property type="protein sequence ID" value="AEV66876.1"/>
    <property type="molecule type" value="Genomic_DNA"/>
</dbReference>
<evidence type="ECO:0000313" key="15">
    <source>
        <dbReference type="Proteomes" id="UP000005435"/>
    </source>
</evidence>
<evidence type="ECO:0000256" key="9">
    <source>
        <dbReference type="ARBA" id="ARBA00023235"/>
    </source>
</evidence>
<proteinExistence type="inferred from homology"/>
<evidence type="ECO:0000256" key="10">
    <source>
        <dbReference type="ARBA" id="ARBA00048954"/>
    </source>
</evidence>
<dbReference type="GO" id="GO:0005524">
    <property type="term" value="F:ATP binding"/>
    <property type="evidence" value="ECO:0007669"/>
    <property type="project" value="UniProtKB-UniRule"/>
</dbReference>
<evidence type="ECO:0000256" key="5">
    <source>
        <dbReference type="ARBA" id="ARBA00022801"/>
    </source>
</evidence>
<evidence type="ECO:0000256" key="11">
    <source>
        <dbReference type="NCBIfam" id="TIGR00665"/>
    </source>
</evidence>
<evidence type="ECO:0000256" key="8">
    <source>
        <dbReference type="ARBA" id="ARBA00023125"/>
    </source>
</evidence>
<dbReference type="PANTHER" id="PTHR30153">
    <property type="entry name" value="REPLICATIVE DNA HELICASE DNAB"/>
    <property type="match status" value="1"/>
</dbReference>
<dbReference type="PROSITE" id="PS51199">
    <property type="entry name" value="SF4_HELICASE"/>
    <property type="match status" value="1"/>
</dbReference>
<dbReference type="KEGG" id="ccl:Clocl_0124"/>
<evidence type="ECO:0000256" key="6">
    <source>
        <dbReference type="ARBA" id="ARBA00022806"/>
    </source>
</evidence>
<dbReference type="Pfam" id="PF00772">
    <property type="entry name" value="DnaB"/>
    <property type="match status" value="1"/>
</dbReference>